<reference evidence="1 2" key="1">
    <citation type="journal article" date="2015" name="Genome Biol. Evol.">
        <title>Phylogenomic analyses indicate that early fungi evolved digesting cell walls of algal ancestors of land plants.</title>
        <authorList>
            <person name="Chang Y."/>
            <person name="Wang S."/>
            <person name="Sekimoto S."/>
            <person name="Aerts A.L."/>
            <person name="Choi C."/>
            <person name="Clum A."/>
            <person name="LaButti K.M."/>
            <person name="Lindquist E.A."/>
            <person name="Yee Ngan C."/>
            <person name="Ohm R.A."/>
            <person name="Salamov A.A."/>
            <person name="Grigoriev I.V."/>
            <person name="Spatafora J.W."/>
            <person name="Berbee M.L."/>
        </authorList>
    </citation>
    <scope>NUCLEOTIDE SEQUENCE [LARGE SCALE GENOMIC DNA]</scope>
    <source>
        <strain evidence="1 2">NRRL 1564</strain>
    </source>
</reference>
<keyword evidence="2" id="KW-1185">Reference proteome</keyword>
<organism evidence="1 2">
    <name type="scientific">Coemansia reversa (strain ATCC 12441 / NRRL 1564)</name>
    <dbReference type="NCBI Taxonomy" id="763665"/>
    <lineage>
        <taxon>Eukaryota</taxon>
        <taxon>Fungi</taxon>
        <taxon>Fungi incertae sedis</taxon>
        <taxon>Zoopagomycota</taxon>
        <taxon>Kickxellomycotina</taxon>
        <taxon>Kickxellomycetes</taxon>
        <taxon>Kickxellales</taxon>
        <taxon>Kickxellaceae</taxon>
        <taxon>Coemansia</taxon>
    </lineage>
</organism>
<dbReference type="Proteomes" id="UP000242474">
    <property type="component" value="Unassembled WGS sequence"/>
</dbReference>
<protein>
    <submittedName>
        <fullName evidence="1">Uncharacterized protein</fullName>
    </submittedName>
</protein>
<dbReference type="OrthoDB" id="10579310at2759"/>
<dbReference type="AlphaFoldDB" id="A0A2G5B1P9"/>
<dbReference type="EMBL" id="KZ303556">
    <property type="protein sequence ID" value="PIA12911.1"/>
    <property type="molecule type" value="Genomic_DNA"/>
</dbReference>
<sequence>MFMPILPNQIMDPLQYILSKPVVKAESEAHILAAAIPQQQFNNQKCVSNNTPIYETASEKEDLEEKPFAKILSIEKQTHGRVVEVEITPEALYQMLQLRSPPSTAITCKPFNNNHIHNTKYQRCNNKKVTFYNSWTTRFLLFTGLSMLPLGFFVTEEQTFQVGMELVYLFTSETW</sequence>
<gene>
    <name evidence="1" type="ORF">COEREDRAFT_83825</name>
</gene>
<accession>A0A2G5B1P9</accession>
<proteinExistence type="predicted"/>
<evidence type="ECO:0000313" key="1">
    <source>
        <dbReference type="EMBL" id="PIA12911.1"/>
    </source>
</evidence>
<name>A0A2G5B1P9_COERN</name>
<evidence type="ECO:0000313" key="2">
    <source>
        <dbReference type="Proteomes" id="UP000242474"/>
    </source>
</evidence>